<accession>A0ABR0I3T4</accession>
<dbReference type="RefSeq" id="XP_062772138.1">
    <property type="nucleotide sequence ID" value="XM_062905487.1"/>
</dbReference>
<organism evidence="2 3">
    <name type="scientific">Podospora pseudopauciseta</name>
    <dbReference type="NCBI Taxonomy" id="2093780"/>
    <lineage>
        <taxon>Eukaryota</taxon>
        <taxon>Fungi</taxon>
        <taxon>Dikarya</taxon>
        <taxon>Ascomycota</taxon>
        <taxon>Pezizomycotina</taxon>
        <taxon>Sordariomycetes</taxon>
        <taxon>Sordariomycetidae</taxon>
        <taxon>Sordariales</taxon>
        <taxon>Podosporaceae</taxon>
        <taxon>Podospora</taxon>
    </lineage>
</organism>
<reference evidence="2 3" key="1">
    <citation type="journal article" date="2023" name="bioRxiv">
        <title>High-quality genome assemblies of four members of thePodospora anserinaspecies complex.</title>
        <authorList>
            <person name="Ament-Velasquez S.L."/>
            <person name="Vogan A.A."/>
            <person name="Wallerman O."/>
            <person name="Hartmann F."/>
            <person name="Gautier V."/>
            <person name="Silar P."/>
            <person name="Giraud T."/>
            <person name="Johannesson H."/>
        </authorList>
    </citation>
    <scope>NUCLEOTIDE SEQUENCE [LARGE SCALE GENOMIC DNA]</scope>
    <source>
        <strain evidence="2 3">CBS 411.78</strain>
    </source>
</reference>
<evidence type="ECO:0000256" key="1">
    <source>
        <dbReference type="SAM" id="MobiDB-lite"/>
    </source>
</evidence>
<name>A0ABR0I3T4_9PEZI</name>
<sequence length="93" mass="10580">MEFEKIQIHILFFPSQGPACHIPAPSIHVPPLPSHLATTPRIPNPRTRRNRQQHSVLLAPRLTYLASNPAVLSSLDDFDRTRILVHNRFCPSK</sequence>
<keyword evidence="3" id="KW-1185">Reference proteome</keyword>
<proteinExistence type="predicted"/>
<comment type="caution">
    <text evidence="2">The sequence shown here is derived from an EMBL/GenBank/DDBJ whole genome shotgun (WGS) entry which is preliminary data.</text>
</comment>
<dbReference type="GeneID" id="87925465"/>
<dbReference type="Proteomes" id="UP001326199">
    <property type="component" value="Unassembled WGS sequence"/>
</dbReference>
<evidence type="ECO:0000313" key="2">
    <source>
        <dbReference type="EMBL" id="KAK4674816.1"/>
    </source>
</evidence>
<dbReference type="EMBL" id="JAFFHB010000001">
    <property type="protein sequence ID" value="KAK4674816.1"/>
    <property type="molecule type" value="Genomic_DNA"/>
</dbReference>
<feature type="region of interest" description="Disordered" evidence="1">
    <location>
        <begin position="33"/>
        <end position="52"/>
    </location>
</feature>
<protein>
    <submittedName>
        <fullName evidence="2">Uncharacterized protein</fullName>
    </submittedName>
</protein>
<evidence type="ECO:0000313" key="3">
    <source>
        <dbReference type="Proteomes" id="UP001326199"/>
    </source>
</evidence>
<gene>
    <name evidence="2" type="ORF">QC763_0028230</name>
</gene>